<protein>
    <submittedName>
        <fullName evidence="2">P21 protein</fullName>
    </submittedName>
</protein>
<dbReference type="PROSITE" id="PS51257">
    <property type="entry name" value="PROKAR_LIPOPROTEIN"/>
    <property type="match status" value="1"/>
</dbReference>
<name>A0A422PIK9_9TRYP</name>
<evidence type="ECO:0000313" key="2">
    <source>
        <dbReference type="EMBL" id="RNF17555.1"/>
    </source>
</evidence>
<dbReference type="GeneID" id="40318401"/>
<gene>
    <name evidence="2" type="ORF">Tco025E_04790</name>
</gene>
<reference evidence="2 3" key="1">
    <citation type="journal article" date="2018" name="BMC Genomics">
        <title>Genomic comparison of Trypanosoma conorhini and Trypanosoma rangeli to Trypanosoma cruzi strains of high and low virulence.</title>
        <authorList>
            <person name="Bradwell K.R."/>
            <person name="Koparde V.N."/>
            <person name="Matveyev A.V."/>
            <person name="Serrano M.G."/>
            <person name="Alves J.M."/>
            <person name="Parikh H."/>
            <person name="Huang B."/>
            <person name="Lee V."/>
            <person name="Espinosa-Alvarez O."/>
            <person name="Ortiz P.A."/>
            <person name="Costa-Martins A.G."/>
            <person name="Teixeira M.M."/>
            <person name="Buck G.A."/>
        </authorList>
    </citation>
    <scope>NUCLEOTIDE SEQUENCE [LARGE SCALE GENOMIC DNA]</scope>
    <source>
        <strain evidence="2 3">025E</strain>
    </source>
</reference>
<evidence type="ECO:0000313" key="3">
    <source>
        <dbReference type="Proteomes" id="UP000284403"/>
    </source>
</evidence>
<evidence type="ECO:0000256" key="1">
    <source>
        <dbReference type="SAM" id="SignalP"/>
    </source>
</evidence>
<dbReference type="AlphaFoldDB" id="A0A422PIK9"/>
<accession>A0A422PIK9</accession>
<feature type="chain" id="PRO_5018969636" evidence="1">
    <location>
        <begin position="21"/>
        <end position="166"/>
    </location>
</feature>
<comment type="caution">
    <text evidence="2">The sequence shown here is derived from an EMBL/GenBank/DDBJ whole genome shotgun (WGS) entry which is preliminary data.</text>
</comment>
<keyword evidence="1" id="KW-0732">Signal</keyword>
<proteinExistence type="predicted"/>
<dbReference type="OrthoDB" id="257475at2759"/>
<dbReference type="RefSeq" id="XP_029228196.1">
    <property type="nucleotide sequence ID" value="XM_029371695.1"/>
</dbReference>
<dbReference type="Proteomes" id="UP000284403">
    <property type="component" value="Unassembled WGS sequence"/>
</dbReference>
<sequence length="166" mass="18478">MRRFLVAVLVVVLLACSVSAVRVEGPPPHGPRFHGRRSGEGRSRLVQGEPRRYAMLSGCRGEMSRVCAYPYDGSAEDWWKCIYANADKLKSAPCREYAKGMMACRNAAMSLCARDGQSPRAQLRCLLSRPEASLPTDCSASSYYKQHLAFFRRHHPSAGEGDALRR</sequence>
<feature type="signal peptide" evidence="1">
    <location>
        <begin position="1"/>
        <end position="20"/>
    </location>
</feature>
<keyword evidence="3" id="KW-1185">Reference proteome</keyword>
<dbReference type="EMBL" id="MKKU01000258">
    <property type="protein sequence ID" value="RNF17555.1"/>
    <property type="molecule type" value="Genomic_DNA"/>
</dbReference>
<organism evidence="2 3">
    <name type="scientific">Trypanosoma conorhini</name>
    <dbReference type="NCBI Taxonomy" id="83891"/>
    <lineage>
        <taxon>Eukaryota</taxon>
        <taxon>Discoba</taxon>
        <taxon>Euglenozoa</taxon>
        <taxon>Kinetoplastea</taxon>
        <taxon>Metakinetoplastina</taxon>
        <taxon>Trypanosomatida</taxon>
        <taxon>Trypanosomatidae</taxon>
        <taxon>Trypanosoma</taxon>
    </lineage>
</organism>